<keyword evidence="4" id="KW-0949">S-adenosyl-L-methionine</keyword>
<protein>
    <submittedName>
        <fullName evidence="7">tRNA (Guanine-N(2)-)-methyltransferase</fullName>
    </submittedName>
</protein>
<dbReference type="Pfam" id="PF02005">
    <property type="entry name" value="TRM"/>
    <property type="match status" value="1"/>
</dbReference>
<proteinExistence type="predicted"/>
<evidence type="ECO:0000256" key="6">
    <source>
        <dbReference type="ARBA" id="ARBA00022884"/>
    </source>
</evidence>
<dbReference type="PANTHER" id="PTHR10631:SF9">
    <property type="entry name" value="TRNA (GUANINE(26)-N(2))-DIMETHYLTRANSFERASE"/>
    <property type="match status" value="1"/>
</dbReference>
<keyword evidence="3 7" id="KW-0808">Transferase</keyword>
<dbReference type="InterPro" id="IPR029063">
    <property type="entry name" value="SAM-dependent_MTases_sf"/>
</dbReference>
<evidence type="ECO:0000256" key="2">
    <source>
        <dbReference type="ARBA" id="ARBA00022603"/>
    </source>
</evidence>
<gene>
    <name evidence="7" type="ordered locus">Cyan7425_0835</name>
</gene>
<dbReference type="GO" id="GO:0000049">
    <property type="term" value="F:tRNA binding"/>
    <property type="evidence" value="ECO:0007669"/>
    <property type="project" value="UniProtKB-KW"/>
</dbReference>
<dbReference type="eggNOG" id="COG1867">
    <property type="taxonomic scope" value="Bacteria"/>
</dbReference>
<dbReference type="InterPro" id="IPR042296">
    <property type="entry name" value="tRNA_met_Trm1_C"/>
</dbReference>
<dbReference type="PANTHER" id="PTHR10631">
    <property type="entry name" value="N 2 ,N 2 -DIMETHYLGUANOSINE TRNA METHYLTRANSFERASE"/>
    <property type="match status" value="1"/>
</dbReference>
<dbReference type="STRING" id="395961.Cyan7425_0835"/>
<keyword evidence="6" id="KW-0694">RNA-binding</keyword>
<reference evidence="7" key="1">
    <citation type="submission" date="2009-01" db="EMBL/GenBank/DDBJ databases">
        <title>Complete sequence of chromosome Cyanothece sp. PCC 7425.</title>
        <authorList>
            <consortium name="US DOE Joint Genome Institute"/>
            <person name="Lucas S."/>
            <person name="Copeland A."/>
            <person name="Lapidus A."/>
            <person name="Glavina del Rio T."/>
            <person name="Dalin E."/>
            <person name="Tice H."/>
            <person name="Bruce D."/>
            <person name="Goodwin L."/>
            <person name="Pitluck S."/>
            <person name="Sims D."/>
            <person name="Meineke L."/>
            <person name="Brettin T."/>
            <person name="Detter J.C."/>
            <person name="Han C."/>
            <person name="Larimer F."/>
            <person name="Land M."/>
            <person name="Hauser L."/>
            <person name="Kyrpides N."/>
            <person name="Ovchinnikova G."/>
            <person name="Liberton M."/>
            <person name="Stoeckel J."/>
            <person name="Banerjee A."/>
            <person name="Singh A."/>
            <person name="Page L."/>
            <person name="Sato H."/>
            <person name="Zhao L."/>
            <person name="Sherman L."/>
            <person name="Pakrasi H."/>
            <person name="Richardson P."/>
        </authorList>
    </citation>
    <scope>NUCLEOTIDE SEQUENCE</scope>
    <source>
        <strain evidence="7">PCC 7425</strain>
    </source>
</reference>
<dbReference type="KEGG" id="cyn:Cyan7425_0835"/>
<dbReference type="OrthoDB" id="448459at2"/>
<dbReference type="Gene3D" id="3.40.50.150">
    <property type="entry name" value="Vaccinia Virus protein VP39"/>
    <property type="match status" value="1"/>
</dbReference>
<dbReference type="SUPFAM" id="SSF53335">
    <property type="entry name" value="S-adenosyl-L-methionine-dependent methyltransferases"/>
    <property type="match status" value="1"/>
</dbReference>
<dbReference type="CDD" id="cd02440">
    <property type="entry name" value="AdoMet_MTases"/>
    <property type="match status" value="1"/>
</dbReference>
<evidence type="ECO:0000256" key="4">
    <source>
        <dbReference type="ARBA" id="ARBA00022691"/>
    </source>
</evidence>
<evidence type="ECO:0000256" key="3">
    <source>
        <dbReference type="ARBA" id="ARBA00022679"/>
    </source>
</evidence>
<dbReference type="InterPro" id="IPR002905">
    <property type="entry name" value="Trm1"/>
</dbReference>
<name>B8HWR8_CYAP4</name>
<organism evidence="7">
    <name type="scientific">Cyanothece sp. (strain PCC 7425 / ATCC 29141)</name>
    <dbReference type="NCBI Taxonomy" id="395961"/>
    <lineage>
        <taxon>Bacteria</taxon>
        <taxon>Bacillati</taxon>
        <taxon>Cyanobacteriota</taxon>
        <taxon>Cyanophyceae</taxon>
        <taxon>Gomontiellales</taxon>
        <taxon>Cyanothecaceae</taxon>
        <taxon>Cyanothece</taxon>
    </lineage>
</organism>
<accession>B8HWR8</accession>
<dbReference type="GO" id="GO:0002940">
    <property type="term" value="P:tRNA N2-guanine methylation"/>
    <property type="evidence" value="ECO:0007669"/>
    <property type="project" value="TreeGrafter"/>
</dbReference>
<dbReference type="HOGENOM" id="CLU_010862_5_1_3"/>
<evidence type="ECO:0000256" key="1">
    <source>
        <dbReference type="ARBA" id="ARBA00022555"/>
    </source>
</evidence>
<keyword evidence="1" id="KW-0820">tRNA-binding</keyword>
<keyword evidence="5" id="KW-0819">tRNA processing</keyword>
<dbReference type="AlphaFoldDB" id="B8HWR8"/>
<dbReference type="GO" id="GO:0016423">
    <property type="term" value="F:tRNA (guanine) methyltransferase activity"/>
    <property type="evidence" value="ECO:0007669"/>
    <property type="project" value="InterPro"/>
</dbReference>
<dbReference type="EMBL" id="CP001344">
    <property type="protein sequence ID" value="ACL43221.1"/>
    <property type="molecule type" value="Genomic_DNA"/>
</dbReference>
<sequence length="398" mass="44103">MWCKNIYPEDSSLLREGQVSFRLGSAFYRKESQTARDLGILAATVHKARTGQLRILDGMTGCGVRPLRYLREGGADFVWANDADPEIAPLLEQNLSAIEPKKIKISHQDTRRLLLECYQRQDYYDLVDLDSFGSPAPYLTAALLATRVGGLIYLTSTDGQTTSGHAPEESLRLMGVFARSHPAVHEQGLRLLLGSLLQQAGMQGFSVQPVFSYFRSPIYRVMARLVKHPWAAEHLGFLGYCHRCGQFQTVAWRGLSRVSCPACQPGDLATPCPSSPVLSGPLWLGALHDRAFLTEMLEVAQAWGWTERVKLLTIMQAEAELPPYFYPLGEIGRRGKLDIPERDRLIAALQLQGYQACATHINPQAIKTNAPLVLCGETARQLAIQPTSRASGSQQELI</sequence>
<evidence type="ECO:0000313" key="7">
    <source>
        <dbReference type="EMBL" id="ACL43221.1"/>
    </source>
</evidence>
<evidence type="ECO:0000256" key="5">
    <source>
        <dbReference type="ARBA" id="ARBA00022694"/>
    </source>
</evidence>
<keyword evidence="2 7" id="KW-0489">Methyltransferase</keyword>
<dbReference type="Gene3D" id="3.30.56.70">
    <property type="entry name" value="N2,N2-dimethylguanosine tRNA methyltransferase, C-terminal domain"/>
    <property type="match status" value="1"/>
</dbReference>
<dbReference type="PROSITE" id="PS51626">
    <property type="entry name" value="SAM_MT_TRM1"/>
    <property type="match status" value="1"/>
</dbReference>